<keyword evidence="4 6" id="KW-1133">Transmembrane helix</keyword>
<feature type="transmembrane region" description="Helical" evidence="6">
    <location>
        <begin position="50"/>
        <end position="72"/>
    </location>
</feature>
<evidence type="ECO:0000256" key="5">
    <source>
        <dbReference type="ARBA" id="ARBA00023136"/>
    </source>
</evidence>
<proteinExistence type="predicted"/>
<dbReference type="PANTHER" id="PTHR40077">
    <property type="entry name" value="MEMBRANE PROTEIN-RELATED"/>
    <property type="match status" value="1"/>
</dbReference>
<sequence length="149" mass="16461">MPRAPRTADFPRIRTALAVYRVLAYATGVMLLILVVEIVLKYVFGLELELGGVGGFIALVPSGSVQAINLSLVFQITHGYLYLAYLIADFVLITFMRWPITRFILIAAGGVVPLLSFFTERRIHREVTDYLAQRETADHPAPIEAGPSA</sequence>
<dbReference type="InterPro" id="IPR023845">
    <property type="entry name" value="DUF3817_TM"/>
</dbReference>
<feature type="transmembrane region" description="Helical" evidence="6">
    <location>
        <begin position="79"/>
        <end position="96"/>
    </location>
</feature>
<evidence type="ECO:0000256" key="4">
    <source>
        <dbReference type="ARBA" id="ARBA00022989"/>
    </source>
</evidence>
<comment type="subcellular location">
    <subcellularLocation>
        <location evidence="1">Cell membrane</location>
        <topology evidence="1">Multi-pass membrane protein</topology>
    </subcellularLocation>
</comment>
<feature type="transmembrane region" description="Helical" evidence="6">
    <location>
        <begin position="102"/>
        <end position="119"/>
    </location>
</feature>
<keyword evidence="9" id="KW-1185">Reference proteome</keyword>
<dbReference type="RefSeq" id="WP_136428094.1">
    <property type="nucleotide sequence ID" value="NZ_SSSM01000005.1"/>
</dbReference>
<protein>
    <submittedName>
        <fullName evidence="8">DUF3817 domain-containing protein</fullName>
    </submittedName>
</protein>
<keyword evidence="5 6" id="KW-0472">Membrane</keyword>
<feature type="domain" description="DUF3817" evidence="7">
    <location>
        <begin position="18"/>
        <end position="125"/>
    </location>
</feature>
<name>A0A4S4FKQ9_9MICO</name>
<feature type="transmembrane region" description="Helical" evidence="6">
    <location>
        <begin position="22"/>
        <end position="44"/>
    </location>
</feature>
<accession>A0A4S4FKQ9</accession>
<reference evidence="8 9" key="1">
    <citation type="submission" date="2019-04" db="EMBL/GenBank/DDBJ databases">
        <authorList>
            <person name="Jiang L."/>
        </authorList>
    </citation>
    <scope>NUCLEOTIDE SEQUENCE [LARGE SCALE GENOMIC DNA]</scope>
    <source>
        <strain evidence="8 9">YIM 131853</strain>
    </source>
</reference>
<evidence type="ECO:0000256" key="6">
    <source>
        <dbReference type="SAM" id="Phobius"/>
    </source>
</evidence>
<keyword evidence="2" id="KW-1003">Cell membrane</keyword>
<evidence type="ECO:0000313" key="8">
    <source>
        <dbReference type="EMBL" id="THG29766.1"/>
    </source>
</evidence>
<keyword evidence="3 6" id="KW-0812">Transmembrane</keyword>
<dbReference type="OrthoDB" id="9342687at2"/>
<dbReference type="NCBIfam" id="TIGR03954">
    <property type="entry name" value="integ_memb_HG"/>
    <property type="match status" value="1"/>
</dbReference>
<gene>
    <name evidence="8" type="ORF">E6C64_13965</name>
</gene>
<dbReference type="PANTHER" id="PTHR40077:SF2">
    <property type="entry name" value="MEMBRANE PROTEIN"/>
    <property type="match status" value="1"/>
</dbReference>
<evidence type="ECO:0000256" key="1">
    <source>
        <dbReference type="ARBA" id="ARBA00004651"/>
    </source>
</evidence>
<dbReference type="AlphaFoldDB" id="A0A4S4FKQ9"/>
<dbReference type="EMBL" id="SSSM01000005">
    <property type="protein sequence ID" value="THG29766.1"/>
    <property type="molecule type" value="Genomic_DNA"/>
</dbReference>
<dbReference type="Pfam" id="PF12823">
    <property type="entry name" value="DUF3817"/>
    <property type="match status" value="1"/>
</dbReference>
<comment type="caution">
    <text evidence="8">The sequence shown here is derived from an EMBL/GenBank/DDBJ whole genome shotgun (WGS) entry which is preliminary data.</text>
</comment>
<organism evidence="8 9">
    <name type="scientific">Naasia lichenicola</name>
    <dbReference type="NCBI Taxonomy" id="2565933"/>
    <lineage>
        <taxon>Bacteria</taxon>
        <taxon>Bacillati</taxon>
        <taxon>Actinomycetota</taxon>
        <taxon>Actinomycetes</taxon>
        <taxon>Micrococcales</taxon>
        <taxon>Microbacteriaceae</taxon>
        <taxon>Naasia</taxon>
    </lineage>
</organism>
<dbReference type="GO" id="GO:0005886">
    <property type="term" value="C:plasma membrane"/>
    <property type="evidence" value="ECO:0007669"/>
    <property type="project" value="UniProtKB-SubCell"/>
</dbReference>
<evidence type="ECO:0000313" key="9">
    <source>
        <dbReference type="Proteomes" id="UP000309133"/>
    </source>
</evidence>
<dbReference type="Proteomes" id="UP000309133">
    <property type="component" value="Unassembled WGS sequence"/>
</dbReference>
<evidence type="ECO:0000256" key="2">
    <source>
        <dbReference type="ARBA" id="ARBA00022475"/>
    </source>
</evidence>
<evidence type="ECO:0000259" key="7">
    <source>
        <dbReference type="Pfam" id="PF12823"/>
    </source>
</evidence>
<evidence type="ECO:0000256" key="3">
    <source>
        <dbReference type="ARBA" id="ARBA00022692"/>
    </source>
</evidence>